<evidence type="ECO:0000256" key="1">
    <source>
        <dbReference type="SAM" id="Phobius"/>
    </source>
</evidence>
<organism evidence="2 3">
    <name type="scientific">Pedobacter lusitanus</name>
    <dbReference type="NCBI Taxonomy" id="1503925"/>
    <lineage>
        <taxon>Bacteria</taxon>
        <taxon>Pseudomonadati</taxon>
        <taxon>Bacteroidota</taxon>
        <taxon>Sphingobacteriia</taxon>
        <taxon>Sphingobacteriales</taxon>
        <taxon>Sphingobacteriaceae</taxon>
        <taxon>Pedobacter</taxon>
    </lineage>
</organism>
<keyword evidence="3" id="KW-1185">Reference proteome</keyword>
<protein>
    <submittedName>
        <fullName evidence="2">Uncharacterized protein</fullName>
    </submittedName>
</protein>
<sequence>MIYYFSGFIIVITLTVFQGNKRIYLLLFKTIKVMSNFRTYLNSAYKIVSDKLRYHIINS</sequence>
<name>A0A0D0FVT8_9SPHI</name>
<evidence type="ECO:0000313" key="2">
    <source>
        <dbReference type="EMBL" id="KIO76584.1"/>
    </source>
</evidence>
<dbReference type="AlphaFoldDB" id="A0A0D0FVT8"/>
<proteinExistence type="predicted"/>
<dbReference type="STRING" id="1503925.TH53_14170"/>
<comment type="caution">
    <text evidence="2">The sequence shown here is derived from an EMBL/GenBank/DDBJ whole genome shotgun (WGS) entry which is preliminary data.</text>
</comment>
<accession>A0A0D0FVT8</accession>
<keyword evidence="1" id="KW-0472">Membrane</keyword>
<dbReference type="EMBL" id="JXRA01000059">
    <property type="protein sequence ID" value="KIO76584.1"/>
    <property type="molecule type" value="Genomic_DNA"/>
</dbReference>
<evidence type="ECO:0000313" key="3">
    <source>
        <dbReference type="Proteomes" id="UP000032049"/>
    </source>
</evidence>
<reference evidence="2 3" key="1">
    <citation type="submission" date="2015-01" db="EMBL/GenBank/DDBJ databases">
        <title>Draft genome sequence of Pedobacter sp. NL19 isolated from sludge of an effluent treatment pond in an abandoned uranium mine.</title>
        <authorList>
            <person name="Santos T."/>
            <person name="Caetano T."/>
            <person name="Covas C."/>
            <person name="Cruz A."/>
            <person name="Mendo S."/>
        </authorList>
    </citation>
    <scope>NUCLEOTIDE SEQUENCE [LARGE SCALE GENOMIC DNA]</scope>
    <source>
        <strain evidence="2 3">NL19</strain>
    </source>
</reference>
<keyword evidence="1" id="KW-1133">Transmembrane helix</keyword>
<gene>
    <name evidence="2" type="ORF">TH53_14170</name>
</gene>
<feature type="transmembrane region" description="Helical" evidence="1">
    <location>
        <begin position="6"/>
        <end position="28"/>
    </location>
</feature>
<keyword evidence="1" id="KW-0812">Transmembrane</keyword>
<dbReference type="Proteomes" id="UP000032049">
    <property type="component" value="Unassembled WGS sequence"/>
</dbReference>